<sequence>MNSISAEDLQTVTCSKIGLDSDDLLQMANELWRSFEPEKVDKNDFIKKFREVLKDEDGSLELVQPAALFRAIHRRLIDSGIHNWNRSHSENFSYFSRKK</sequence>
<dbReference type="EMBL" id="MTSD02000001">
    <property type="protein sequence ID" value="OOV88515.1"/>
    <property type="molecule type" value="Genomic_DNA"/>
</dbReference>
<comment type="caution">
    <text evidence="1">The sequence shown here is derived from an EMBL/GenBank/DDBJ whole genome shotgun (WGS) entry which is preliminary data.</text>
</comment>
<dbReference type="AlphaFoldDB" id="A0A1T1HFD2"/>
<evidence type="ECO:0000313" key="1">
    <source>
        <dbReference type="EMBL" id="OOV88515.1"/>
    </source>
</evidence>
<reference evidence="1" key="1">
    <citation type="submission" date="2017-02" db="EMBL/GenBank/DDBJ databases">
        <title>Draft Genome Sequence of the Salt Water Bacterium Oceanospirillum linum ATCC 11336.</title>
        <authorList>
            <person name="Trachtenberg A.M."/>
            <person name="Carney J.G."/>
            <person name="Linnane J.D."/>
            <person name="Rheaume B.A."/>
            <person name="Pitts N.L."/>
            <person name="Mykles D.L."/>
            <person name="Maclea K.S."/>
        </authorList>
    </citation>
    <scope>NUCLEOTIDE SEQUENCE [LARGE SCALE GENOMIC DNA]</scope>
    <source>
        <strain evidence="1">ATCC 11336</strain>
    </source>
</reference>
<dbReference type="Proteomes" id="UP000190064">
    <property type="component" value="Unassembled WGS sequence"/>
</dbReference>
<organism evidence="1 2">
    <name type="scientific">Oceanospirillum linum</name>
    <dbReference type="NCBI Taxonomy" id="966"/>
    <lineage>
        <taxon>Bacteria</taxon>
        <taxon>Pseudomonadati</taxon>
        <taxon>Pseudomonadota</taxon>
        <taxon>Gammaproteobacteria</taxon>
        <taxon>Oceanospirillales</taxon>
        <taxon>Oceanospirillaceae</taxon>
        <taxon>Oceanospirillum</taxon>
    </lineage>
</organism>
<evidence type="ECO:0000313" key="2">
    <source>
        <dbReference type="Proteomes" id="UP000190064"/>
    </source>
</evidence>
<gene>
    <name evidence="1" type="ORF">BTA35_0203155</name>
</gene>
<dbReference type="RefSeq" id="WP_077242955.1">
    <property type="nucleotide sequence ID" value="NZ_FXTS01000001.1"/>
</dbReference>
<accession>A0A1T1HFD2</accession>
<name>A0A1T1HFD2_OCELI</name>
<proteinExistence type="predicted"/>
<protein>
    <submittedName>
        <fullName evidence="1">Uncharacterized protein</fullName>
    </submittedName>
</protein>
<keyword evidence="2" id="KW-1185">Reference proteome</keyword>